<dbReference type="InterPro" id="IPR006311">
    <property type="entry name" value="TAT_signal"/>
</dbReference>
<name>A0ABW8HDL3_9ACTN</name>
<evidence type="ECO:0000256" key="3">
    <source>
        <dbReference type="ARBA" id="ARBA00023022"/>
    </source>
</evidence>
<keyword evidence="4" id="KW-0238">DNA-binding</keyword>
<evidence type="ECO:0000313" key="7">
    <source>
        <dbReference type="EMBL" id="MFJ6038657.1"/>
    </source>
</evidence>
<organism evidence="7 8">
    <name type="scientific">Streptomyces ardesiacus</name>
    <dbReference type="NCBI Taxonomy" id="285564"/>
    <lineage>
        <taxon>Bacteria</taxon>
        <taxon>Bacillati</taxon>
        <taxon>Actinomycetota</taxon>
        <taxon>Actinomycetes</taxon>
        <taxon>Kitasatosporales</taxon>
        <taxon>Streptomycetaceae</taxon>
        <taxon>Streptomyces</taxon>
    </lineage>
</organism>
<proteinExistence type="inferred from homology"/>
<dbReference type="Pfam" id="PF00960">
    <property type="entry name" value="Neocarzinostat"/>
    <property type="match status" value="1"/>
</dbReference>
<keyword evidence="3" id="KW-0044">Antibiotic</keyword>
<dbReference type="NCBIfam" id="NF040680">
    <property type="entry name" value="chromo_anti"/>
    <property type="match status" value="1"/>
</dbReference>
<reference evidence="7 8" key="1">
    <citation type="submission" date="2024-10" db="EMBL/GenBank/DDBJ databases">
        <title>The Natural Products Discovery Center: Release of the First 8490 Sequenced Strains for Exploring Actinobacteria Biosynthetic Diversity.</title>
        <authorList>
            <person name="Kalkreuter E."/>
            <person name="Kautsar S.A."/>
            <person name="Yang D."/>
            <person name="Bader C.D."/>
            <person name="Teijaro C.N."/>
            <person name="Fluegel L."/>
            <person name="Davis C.M."/>
            <person name="Simpson J.R."/>
            <person name="Lauterbach L."/>
            <person name="Steele A.D."/>
            <person name="Gui C."/>
            <person name="Meng S."/>
            <person name="Li G."/>
            <person name="Viehrig K."/>
            <person name="Ye F."/>
            <person name="Su P."/>
            <person name="Kiefer A.F."/>
            <person name="Nichols A."/>
            <person name="Cepeda A.J."/>
            <person name="Yan W."/>
            <person name="Fan B."/>
            <person name="Jiang Y."/>
            <person name="Adhikari A."/>
            <person name="Zheng C.-J."/>
            <person name="Schuster L."/>
            <person name="Cowan T.M."/>
            <person name="Smanski M.J."/>
            <person name="Chevrette M.G."/>
            <person name="De Carvalho L.P.S."/>
            <person name="Shen B."/>
        </authorList>
    </citation>
    <scope>NUCLEOTIDE SEQUENCE [LARGE SCALE GENOMIC DNA]</scope>
    <source>
        <strain evidence="7 8">NPDC093086</strain>
    </source>
</reference>
<keyword evidence="6" id="KW-0732">Signal</keyword>
<evidence type="ECO:0000256" key="4">
    <source>
        <dbReference type="ARBA" id="ARBA00023125"/>
    </source>
</evidence>
<dbReference type="Gene3D" id="2.60.40.230">
    <property type="entry name" value="Neocarzinostatin-like"/>
    <property type="match status" value="1"/>
</dbReference>
<dbReference type="GeneID" id="95508489"/>
<accession>A0ABW8HDL3</accession>
<evidence type="ECO:0000256" key="1">
    <source>
        <dbReference type="ARBA" id="ARBA00010648"/>
    </source>
</evidence>
<keyword evidence="2" id="KW-0929">Antimicrobial</keyword>
<feature type="chain" id="PRO_5046913969" evidence="6">
    <location>
        <begin position="34"/>
        <end position="150"/>
    </location>
</feature>
<dbReference type="EMBL" id="JBIVPC010000011">
    <property type="protein sequence ID" value="MFJ6038657.1"/>
    <property type="molecule type" value="Genomic_DNA"/>
</dbReference>
<evidence type="ECO:0000256" key="5">
    <source>
        <dbReference type="ARBA" id="ARBA00023157"/>
    </source>
</evidence>
<gene>
    <name evidence="7" type="ORF">ACIQFM_20650</name>
</gene>
<comment type="caution">
    <text evidence="7">The sequence shown here is derived from an EMBL/GenBank/DDBJ whole genome shotgun (WGS) entry which is preliminary data.</text>
</comment>
<evidence type="ECO:0000256" key="2">
    <source>
        <dbReference type="ARBA" id="ARBA00022529"/>
    </source>
</evidence>
<protein>
    <submittedName>
        <fullName evidence="7">Enediyne antibiotic chromoprotein</fullName>
    </submittedName>
</protein>
<keyword evidence="8" id="KW-1185">Reference proteome</keyword>
<dbReference type="InterPro" id="IPR002186">
    <property type="entry name" value="Neocarzinostatin_fam"/>
</dbReference>
<sequence length="150" mass="14350">MLSSMKRRRTVHALAAAAAGAALVIGGSSAAVAAPSAAPAVSVSPATGLSDGDTVAVQITGFAPSTTVYAAECAVLADGVVACNVPDALVLTTDANGAASGDSFARATFQGTDLATGETHAVDCATVDGGCFFNTTADGAAGPTTPISFG</sequence>
<dbReference type="InterPro" id="IPR027273">
    <property type="entry name" value="Neocarzinostatin-like"/>
</dbReference>
<keyword evidence="5" id="KW-1015">Disulfide bond</keyword>
<dbReference type="SUPFAM" id="SSF49319">
    <property type="entry name" value="Actinoxanthin-like"/>
    <property type="match status" value="1"/>
</dbReference>
<feature type="signal peptide" evidence="6">
    <location>
        <begin position="1"/>
        <end position="33"/>
    </location>
</feature>
<comment type="similarity">
    <text evidence="1">Belongs to the neocarzinostatin family.</text>
</comment>
<dbReference type="Proteomes" id="UP001617907">
    <property type="component" value="Unassembled WGS sequence"/>
</dbReference>
<dbReference type="PRINTS" id="PR01885">
    <property type="entry name" value="MACROMOMYCIN"/>
</dbReference>
<evidence type="ECO:0000313" key="8">
    <source>
        <dbReference type="Proteomes" id="UP001617907"/>
    </source>
</evidence>
<dbReference type="RefSeq" id="WP_158716770.1">
    <property type="nucleotide sequence ID" value="NZ_BBOK01000009.1"/>
</dbReference>
<dbReference type="PROSITE" id="PS51318">
    <property type="entry name" value="TAT"/>
    <property type="match status" value="1"/>
</dbReference>
<evidence type="ECO:0000256" key="6">
    <source>
        <dbReference type="SAM" id="SignalP"/>
    </source>
</evidence>